<evidence type="ECO:0000259" key="1">
    <source>
        <dbReference type="PROSITE" id="PS51186"/>
    </source>
</evidence>
<accession>B0VH61</accession>
<dbReference type="OrthoDB" id="9795206at2"/>
<keyword evidence="3" id="KW-1185">Reference proteome</keyword>
<sequence>MKYFRKLVGEKCYLSPVSMDDVEKYTEWLNDMEIGQFVTLSQIVLDMEKETELLRKLMRENYIFAIVEKDTNKVIGNCGIHQVSQVHRNASLGIFIGEKTFWNQGIGTEATSLLLDFAFNILNLHNVYLSVMSYNKRAIRCYEKIGFKKVGVQREFMFVSGQYHDVFIYDILASEFTSPYVKKIYDYSISDEAGRSKISIV</sequence>
<dbReference type="KEGG" id="caci:CLOAM0794"/>
<dbReference type="GO" id="GO:0016747">
    <property type="term" value="F:acyltransferase activity, transferring groups other than amino-acyl groups"/>
    <property type="evidence" value="ECO:0007669"/>
    <property type="project" value="InterPro"/>
</dbReference>
<dbReference type="Proteomes" id="UP000002019">
    <property type="component" value="Chromosome"/>
</dbReference>
<gene>
    <name evidence="2" type="ordered locus">CLOAM0794</name>
</gene>
<dbReference type="PROSITE" id="PS51186">
    <property type="entry name" value="GNAT"/>
    <property type="match status" value="1"/>
</dbReference>
<dbReference type="InterPro" id="IPR016181">
    <property type="entry name" value="Acyl_CoA_acyltransferase"/>
</dbReference>
<proteinExistence type="predicted"/>
<name>B0VH61_CLOAI</name>
<dbReference type="HOGENOM" id="CLU_013985_3_2_0"/>
<dbReference type="eggNOG" id="COG1670">
    <property type="taxonomic scope" value="Bacteria"/>
</dbReference>
<dbReference type="PANTHER" id="PTHR43415">
    <property type="entry name" value="SPERMIDINE N(1)-ACETYLTRANSFERASE"/>
    <property type="match status" value="1"/>
</dbReference>
<organism evidence="2 3">
    <name type="scientific">Cloacimonas acidaminovorans (strain Evry)</name>
    <dbReference type="NCBI Taxonomy" id="459349"/>
    <lineage>
        <taxon>Bacteria</taxon>
        <taxon>Pseudomonadati</taxon>
        <taxon>Candidatus Cloacimonadota</taxon>
        <taxon>Candidatus Cloacimonadia</taxon>
        <taxon>Candidatus Cloacimonadales</taxon>
        <taxon>Candidatus Cloacimonadaceae</taxon>
        <taxon>Candidatus Cloacimonas</taxon>
    </lineage>
</organism>
<dbReference type="InterPro" id="IPR000182">
    <property type="entry name" value="GNAT_dom"/>
</dbReference>
<dbReference type="SUPFAM" id="SSF55729">
    <property type="entry name" value="Acyl-CoA N-acyltransferases (Nat)"/>
    <property type="match status" value="1"/>
</dbReference>
<dbReference type="PANTHER" id="PTHR43415:SF3">
    <property type="entry name" value="GNAT-FAMILY ACETYLTRANSFERASE"/>
    <property type="match status" value="1"/>
</dbReference>
<evidence type="ECO:0000313" key="2">
    <source>
        <dbReference type="EMBL" id="CAO80676.1"/>
    </source>
</evidence>
<dbReference type="EMBL" id="CU466930">
    <property type="protein sequence ID" value="CAO80676.1"/>
    <property type="molecule type" value="Genomic_DNA"/>
</dbReference>
<dbReference type="Gene3D" id="3.40.630.30">
    <property type="match status" value="1"/>
</dbReference>
<dbReference type="STRING" id="459349.CLOAM0794"/>
<feature type="domain" description="N-acetyltransferase" evidence="1">
    <location>
        <begin position="12"/>
        <end position="174"/>
    </location>
</feature>
<dbReference type="Pfam" id="PF13302">
    <property type="entry name" value="Acetyltransf_3"/>
    <property type="match status" value="1"/>
</dbReference>
<dbReference type="AlphaFoldDB" id="B0VH61"/>
<reference evidence="2 3" key="1">
    <citation type="journal article" date="2008" name="J. Bacteriol.">
        <title>'Candidatus Cloacamonas acidaminovorans': genome sequence reconstruction provides a first glimpse of a new bacterial division.</title>
        <authorList>
            <person name="Pelletier E."/>
            <person name="Kreimeyer A."/>
            <person name="Bocs S."/>
            <person name="Rouy Z."/>
            <person name="Gyapay G."/>
            <person name="Chouari R."/>
            <person name="Riviere D."/>
            <person name="Ganesan A."/>
            <person name="Daegelen P."/>
            <person name="Sghir A."/>
            <person name="Cohen G.N."/>
            <person name="Medigue C."/>
            <person name="Weissenbach J."/>
            <person name="Le Paslier D."/>
        </authorList>
    </citation>
    <scope>NUCLEOTIDE SEQUENCE [LARGE SCALE GENOMIC DNA]</scope>
    <source>
        <strain evidence="3">Evry</strain>
    </source>
</reference>
<evidence type="ECO:0000313" key="3">
    <source>
        <dbReference type="Proteomes" id="UP000002019"/>
    </source>
</evidence>
<dbReference type="RefSeq" id="WP_015424535.1">
    <property type="nucleotide sequence ID" value="NC_020449.1"/>
</dbReference>
<protein>
    <submittedName>
        <fullName evidence="2">Acetyltransferase, GNAT family</fullName>
    </submittedName>
</protein>